<dbReference type="OrthoDB" id="3515051at2759"/>
<evidence type="ECO:0000313" key="4">
    <source>
        <dbReference type="Proteomes" id="UP000001861"/>
    </source>
</evidence>
<keyword evidence="4" id="KW-1185">Reference proteome</keyword>
<dbReference type="InterPro" id="IPR058334">
    <property type="entry name" value="DUF8021"/>
</dbReference>
<dbReference type="GeneID" id="6010337"/>
<organism evidence="3 4">
    <name type="scientific">Coprinopsis cinerea (strain Okayama-7 / 130 / ATCC MYA-4618 / FGSC 9003)</name>
    <name type="common">Inky cap fungus</name>
    <name type="synonym">Hormographiella aspergillata</name>
    <dbReference type="NCBI Taxonomy" id="240176"/>
    <lineage>
        <taxon>Eukaryota</taxon>
        <taxon>Fungi</taxon>
        <taxon>Dikarya</taxon>
        <taxon>Basidiomycota</taxon>
        <taxon>Agaricomycotina</taxon>
        <taxon>Agaricomycetes</taxon>
        <taxon>Agaricomycetidae</taxon>
        <taxon>Agaricales</taxon>
        <taxon>Agaricineae</taxon>
        <taxon>Psathyrellaceae</taxon>
        <taxon>Coprinopsis</taxon>
    </lineage>
</organism>
<accession>A8NHV1</accession>
<evidence type="ECO:0000256" key="1">
    <source>
        <dbReference type="SAM" id="SignalP"/>
    </source>
</evidence>
<keyword evidence="1" id="KW-0732">Signal</keyword>
<dbReference type="AlphaFoldDB" id="A8NHV1"/>
<proteinExistence type="predicted"/>
<dbReference type="STRING" id="240176.A8NHV1"/>
<dbReference type="EMBL" id="AACS02000010">
    <property type="protein sequence ID" value="EAU87864.1"/>
    <property type="molecule type" value="Genomic_DNA"/>
</dbReference>
<dbReference type="Proteomes" id="UP000001861">
    <property type="component" value="Unassembled WGS sequence"/>
</dbReference>
<feature type="signal peptide" evidence="1">
    <location>
        <begin position="1"/>
        <end position="22"/>
    </location>
</feature>
<reference evidence="3 4" key="1">
    <citation type="journal article" date="2010" name="Proc. Natl. Acad. Sci. U.S.A.">
        <title>Insights into evolution of multicellular fungi from the assembled chromosomes of the mushroom Coprinopsis cinerea (Coprinus cinereus).</title>
        <authorList>
            <person name="Stajich J.E."/>
            <person name="Wilke S.K."/>
            <person name="Ahren D."/>
            <person name="Au C.H."/>
            <person name="Birren B.W."/>
            <person name="Borodovsky M."/>
            <person name="Burns C."/>
            <person name="Canback B."/>
            <person name="Casselton L.A."/>
            <person name="Cheng C.K."/>
            <person name="Deng J."/>
            <person name="Dietrich F.S."/>
            <person name="Fargo D.C."/>
            <person name="Farman M.L."/>
            <person name="Gathman A.C."/>
            <person name="Goldberg J."/>
            <person name="Guigo R."/>
            <person name="Hoegger P.J."/>
            <person name="Hooker J.B."/>
            <person name="Huggins A."/>
            <person name="James T.Y."/>
            <person name="Kamada T."/>
            <person name="Kilaru S."/>
            <person name="Kodira C."/>
            <person name="Kues U."/>
            <person name="Kupfer D."/>
            <person name="Kwan H.S."/>
            <person name="Lomsadze A."/>
            <person name="Li W."/>
            <person name="Lilly W.W."/>
            <person name="Ma L.J."/>
            <person name="Mackey A.J."/>
            <person name="Manning G."/>
            <person name="Martin F."/>
            <person name="Muraguchi H."/>
            <person name="Natvig D.O."/>
            <person name="Palmerini H."/>
            <person name="Ramesh M.A."/>
            <person name="Rehmeyer C.J."/>
            <person name="Roe B.A."/>
            <person name="Shenoy N."/>
            <person name="Stanke M."/>
            <person name="Ter-Hovhannisyan V."/>
            <person name="Tunlid A."/>
            <person name="Velagapudi R."/>
            <person name="Vision T.J."/>
            <person name="Zeng Q."/>
            <person name="Zolan M.E."/>
            <person name="Pukkila P.J."/>
        </authorList>
    </citation>
    <scope>NUCLEOTIDE SEQUENCE [LARGE SCALE GENOMIC DNA]</scope>
    <source>
        <strain evidence="4">Okayama-7 / 130 / ATCC MYA-4618 / FGSC 9003</strain>
    </source>
</reference>
<dbReference type="eggNOG" id="ENOG502SHGJ">
    <property type="taxonomic scope" value="Eukaryota"/>
</dbReference>
<evidence type="ECO:0000259" key="2">
    <source>
        <dbReference type="Pfam" id="PF26061"/>
    </source>
</evidence>
<dbReference type="VEuPathDB" id="FungiDB:CC1G_01511"/>
<feature type="domain" description="DUF8021" evidence="2">
    <location>
        <begin position="157"/>
        <end position="264"/>
    </location>
</feature>
<feature type="chain" id="PRO_5002724283" description="DUF8021 domain-containing protein" evidence="1">
    <location>
        <begin position="23"/>
        <end position="268"/>
    </location>
</feature>
<evidence type="ECO:0000313" key="3">
    <source>
        <dbReference type="EMBL" id="EAU87864.1"/>
    </source>
</evidence>
<dbReference type="RefSeq" id="XP_001833834.1">
    <property type="nucleotide sequence ID" value="XM_001833782.1"/>
</dbReference>
<name>A8NHV1_COPC7</name>
<protein>
    <recommendedName>
        <fullName evidence="2">DUF8021 domain-containing protein</fullName>
    </recommendedName>
</protein>
<dbReference type="InParanoid" id="A8NHV1"/>
<comment type="caution">
    <text evidence="3">The sequence shown here is derived from an EMBL/GenBank/DDBJ whole genome shotgun (WGS) entry which is preliminary data.</text>
</comment>
<dbReference type="KEGG" id="cci:CC1G_01511"/>
<sequence length="268" mass="29388">MANMLPLIALALTLGDHTLAQASCTYASLQSLTSTYVDSQTQGDPTLLISNSLLPSITYTENFKPSSLSTSILSTPLKIDHTRSLHDTTQCATYTEIIVANGEAHYVIGTQIRLGEDGESVEKIETIVTTEGDWLFNATATLYYASREDWFTIPEEERDTREAIQAGGDAYLDLFNDPTVQVPWGQPCARLEGGIYSGTIPPSPDDTCNVGVPEGMPIVDRRYVIDETVGAVDVFVDFNGPGGRPDSHEFRLEKGKLRFVHTLTYMRG</sequence>
<gene>
    <name evidence="3" type="ORF">CC1G_01511</name>
</gene>
<dbReference type="Pfam" id="PF26061">
    <property type="entry name" value="DUF8021"/>
    <property type="match status" value="1"/>
</dbReference>